<organism evidence="3 4">
    <name type="scientific">Methanococcus maripaludis (strain C5 / ATCC BAA-1333)</name>
    <dbReference type="NCBI Taxonomy" id="402880"/>
    <lineage>
        <taxon>Archaea</taxon>
        <taxon>Methanobacteriati</taxon>
        <taxon>Methanobacteriota</taxon>
        <taxon>Methanomada group</taxon>
        <taxon>Methanococci</taxon>
        <taxon>Methanococcales</taxon>
        <taxon>Methanococcaceae</taxon>
        <taxon>Methanococcus</taxon>
    </lineage>
</organism>
<evidence type="ECO:0000259" key="2">
    <source>
        <dbReference type="Pfam" id="PF17955"/>
    </source>
</evidence>
<dbReference type="Pfam" id="PF17955">
    <property type="entry name" value="Cas6b_N"/>
    <property type="match status" value="1"/>
</dbReference>
<dbReference type="PDB" id="4Z7L">
    <property type="method" value="X-ray"/>
    <property type="resolution" value="3.50 A"/>
    <property type="chains" value="A/B/D/E/G/H=1-218"/>
</dbReference>
<keyword evidence="5 6" id="KW-0002">3D-structure</keyword>
<evidence type="ECO:0008006" key="7">
    <source>
        <dbReference type="Google" id="ProtNLM"/>
    </source>
</evidence>
<reference evidence="3 4" key="1">
    <citation type="submission" date="2007-03" db="EMBL/GenBank/DDBJ databases">
        <title>Complete sequence of chromosome of Methanococcus maripaludis C5.</title>
        <authorList>
            <consortium name="US DOE Joint Genome Institute"/>
            <person name="Copeland A."/>
            <person name="Lucas S."/>
            <person name="Lapidus A."/>
            <person name="Barry K."/>
            <person name="Glavina del Rio T."/>
            <person name="Dalin E."/>
            <person name="Tice H."/>
            <person name="Pitluck S."/>
            <person name="Chertkov O."/>
            <person name="Brettin T."/>
            <person name="Bruce D."/>
            <person name="Han C."/>
            <person name="Detter J.C."/>
            <person name="Schmutz J."/>
            <person name="Larimer F."/>
            <person name="Land M."/>
            <person name="Hauser L."/>
            <person name="Kyrpides N."/>
            <person name="Mikhailova N."/>
            <person name="Sieprawska-Lupa M."/>
            <person name="Whitman W.B."/>
            <person name="Richardson P."/>
        </authorList>
    </citation>
    <scope>NUCLEOTIDE SEQUENCE [LARGE SCALE GENOMIC DNA]</scope>
    <source>
        <strain evidence="4">C5 / ATCC BAA-1333</strain>
    </source>
</reference>
<evidence type="ECO:0000313" key="4">
    <source>
        <dbReference type="Proteomes" id="UP000000253"/>
    </source>
</evidence>
<dbReference type="PDB" id="4Z7K">
    <property type="method" value="X-ray"/>
    <property type="resolution" value="3.00 A"/>
    <property type="chains" value="A/B=1-218"/>
</dbReference>
<evidence type="ECO:0007829" key="5">
    <source>
        <dbReference type="PDB" id="4Z7K"/>
    </source>
</evidence>
<feature type="domain" description="Cas6b C-terminal" evidence="1">
    <location>
        <begin position="108"/>
        <end position="218"/>
    </location>
</feature>
<accession>A4FXZ3</accession>
<dbReference type="RefSeq" id="WP_011868531.1">
    <property type="nucleotide sequence ID" value="NC_009135.1"/>
</dbReference>
<name>A4FXZ3_METM5</name>
<dbReference type="PDBsum" id="4Z7K"/>
<dbReference type="Pfam" id="PF17262">
    <property type="entry name" value="Cas6b_C"/>
    <property type="match status" value="1"/>
</dbReference>
<feature type="domain" description="Cas6b N-terminal" evidence="2">
    <location>
        <begin position="1"/>
        <end position="100"/>
    </location>
</feature>
<dbReference type="eggNOG" id="arCOG05125">
    <property type="taxonomic scope" value="Archaea"/>
</dbReference>
<dbReference type="EMBL" id="CP000609">
    <property type="protein sequence ID" value="ABO35077.1"/>
    <property type="molecule type" value="Genomic_DNA"/>
</dbReference>
<sequence>MDLEYMHISYPNILLNMRDGSKLRGYFAKKYIDEEIVHNHRDNAFVYKYPQIQFKIIDRSPLIIGIGSLGINFLESKRIFFEKELIISNDTNDITEVNVHKDMDHFGTTDKILKYQFKTPWMALNAKNSEIYKNSDEIDREEFLKRVLIGNILSMSKSLGYTIEEKLKVKINLKEVPVKFKNQNMVGFRGEFYINFDIPQYLGIGRNVSRGFGTVVKV</sequence>
<dbReference type="Proteomes" id="UP000000253">
    <property type="component" value="Chromosome"/>
</dbReference>
<evidence type="ECO:0000313" key="3">
    <source>
        <dbReference type="EMBL" id="ABO35077.1"/>
    </source>
</evidence>
<evidence type="ECO:0000259" key="1">
    <source>
        <dbReference type="Pfam" id="PF17262"/>
    </source>
</evidence>
<dbReference type="KEGG" id="mmq:MmarC5_0767"/>
<proteinExistence type="evidence at protein level"/>
<comment type="interaction">
    <interactant intactId="EBI-16202474">
        <id>A4FXZ3</id>
    </interactant>
    <interactant intactId="EBI-16202474">
        <id>A4FXZ3</id>
        <label>MmarC5_0767</label>
    </interactant>
    <organismsDiffer>false</organismsDiffer>
    <experiments>2</experiments>
</comment>
<dbReference type="DIP" id="DIP-61901N"/>
<dbReference type="GO" id="GO:0042802">
    <property type="term" value="F:identical protein binding"/>
    <property type="evidence" value="ECO:0000353"/>
    <property type="project" value="IntAct"/>
</dbReference>
<dbReference type="AlphaFoldDB" id="A4FXZ3"/>
<evidence type="ECO:0007829" key="6">
    <source>
        <dbReference type="PDB" id="4Z7L"/>
    </source>
</evidence>
<dbReference type="InterPro" id="IPR020209">
    <property type="entry name" value="Cas6b_C"/>
</dbReference>
<dbReference type="PDBsum" id="4Z7L"/>
<dbReference type="SMR" id="A4FXZ3"/>
<dbReference type="HOGENOM" id="CLU_086561_0_0_2"/>
<dbReference type="InterPro" id="IPR041528">
    <property type="entry name" value="Cas6b_N"/>
</dbReference>
<dbReference type="OrthoDB" id="145577at2157"/>
<dbReference type="STRING" id="402880.MmarC5_0767"/>
<dbReference type="GeneID" id="4929326"/>
<protein>
    <recommendedName>
        <fullName evidence="7">DNA repair protein</fullName>
    </recommendedName>
</protein>
<reference evidence="5 6" key="2">
    <citation type="journal article" date="2016" name="Structure">
        <title>A Non-Stem-Loop CRISPR RNA Is Processed by Dual Binding Cas6.</title>
        <authorList>
            <person name="Shao Y."/>
            <person name="Richter H."/>
            <person name="Sun S."/>
            <person name="Sharma K."/>
            <person name="Urlaub H."/>
            <person name="Randau L."/>
            <person name="Li H."/>
        </authorList>
    </citation>
    <scope>X-RAY CRYSTALLOGRAPHY (3.00 ANGSTROMS)</scope>
</reference>
<gene>
    <name evidence="3" type="ordered locus">MmarC5_0767</name>
</gene>